<feature type="transmembrane region" description="Helical" evidence="2">
    <location>
        <begin position="39"/>
        <end position="60"/>
    </location>
</feature>
<keyword evidence="2" id="KW-0472">Membrane</keyword>
<gene>
    <name evidence="3" type="ORF">EW139_03685</name>
</gene>
<reference evidence="3 4" key="1">
    <citation type="submission" date="2019-03" db="EMBL/GenBank/DDBJ databases">
        <title>Complete Genome Sequence of Leuconostoc kimchii strain NKJ218 Isolated from Homemade Kimchi.</title>
        <authorList>
            <person name="Jung J.Y."/>
            <person name="Jin H.M."/>
            <person name="Jung J.-W."/>
            <person name="Lee S.-Y."/>
            <person name="Ryu B.-G."/>
            <person name="Han S.-S."/>
            <person name="Kang H.K."/>
            <person name="Choi H.W."/>
            <person name="Chung E.J."/>
            <person name="Choi K.-M."/>
        </authorList>
    </citation>
    <scope>NUCLEOTIDE SEQUENCE [LARGE SCALE GENOMIC DNA]</scope>
    <source>
        <strain evidence="3 4">NKJ218</strain>
    </source>
</reference>
<accession>A0ABX5SIR9</accession>
<dbReference type="Proteomes" id="UP000295756">
    <property type="component" value="Chromosome"/>
</dbReference>
<proteinExistence type="predicted"/>
<organism evidence="3 4">
    <name type="scientific">Leuconostoc kimchii</name>
    <dbReference type="NCBI Taxonomy" id="136609"/>
    <lineage>
        <taxon>Bacteria</taxon>
        <taxon>Bacillati</taxon>
        <taxon>Bacillota</taxon>
        <taxon>Bacilli</taxon>
        <taxon>Lactobacillales</taxon>
        <taxon>Lactobacillaceae</taxon>
        <taxon>Leuconostoc</taxon>
    </lineage>
</organism>
<keyword evidence="3" id="KW-0132">Cell division</keyword>
<dbReference type="EMBL" id="CP037939">
    <property type="protein sequence ID" value="QBR47269.1"/>
    <property type="molecule type" value="Genomic_DNA"/>
</dbReference>
<feature type="region of interest" description="Disordered" evidence="1">
    <location>
        <begin position="67"/>
        <end position="98"/>
    </location>
</feature>
<keyword evidence="2" id="KW-0812">Transmembrane</keyword>
<dbReference type="GO" id="GO:0051301">
    <property type="term" value="P:cell division"/>
    <property type="evidence" value="ECO:0007669"/>
    <property type="project" value="UniProtKB-KW"/>
</dbReference>
<protein>
    <submittedName>
        <fullName evidence="3">Cell division protein FtsL</fullName>
    </submittedName>
</protein>
<keyword evidence="4" id="KW-1185">Reference proteome</keyword>
<evidence type="ECO:0000313" key="3">
    <source>
        <dbReference type="EMBL" id="QBR47269.1"/>
    </source>
</evidence>
<keyword evidence="2" id="KW-1133">Transmembrane helix</keyword>
<feature type="compositionally biased region" description="Basic and acidic residues" evidence="1">
    <location>
        <begin position="89"/>
        <end position="98"/>
    </location>
</feature>
<evidence type="ECO:0000256" key="1">
    <source>
        <dbReference type="SAM" id="MobiDB-lite"/>
    </source>
</evidence>
<evidence type="ECO:0000313" key="4">
    <source>
        <dbReference type="Proteomes" id="UP000295756"/>
    </source>
</evidence>
<sequence>MAQNAYQYSTTAEATPLAQPKTKTRIKYKAARWTRKERMMVAFVSAVVMVLMVGVVFSSMQTNAARTSAANMQSKTDETKEANNVLRSDIQRKTSKKNLDEVAKKYNMTLSDSSVRNVNQ</sequence>
<keyword evidence="3" id="KW-0131">Cell cycle</keyword>
<name>A0ABX5SIR9_9LACO</name>
<dbReference type="RefSeq" id="WP_013102618.1">
    <property type="nucleotide sequence ID" value="NZ_CP037939.1"/>
</dbReference>
<evidence type="ECO:0000256" key="2">
    <source>
        <dbReference type="SAM" id="Phobius"/>
    </source>
</evidence>